<dbReference type="OrthoDB" id="9812708at2"/>
<dbReference type="PANTHER" id="PTHR24171">
    <property type="entry name" value="ANKYRIN REPEAT DOMAIN-CONTAINING PROTEIN 39-RELATED"/>
    <property type="match status" value="1"/>
</dbReference>
<protein>
    <submittedName>
        <fullName evidence="4">Ankyrin repeat domain-containing protein</fullName>
    </submittedName>
</protein>
<accession>A0A5B8YDN0</accession>
<dbReference type="PROSITE" id="PS50297">
    <property type="entry name" value="ANK_REP_REGION"/>
    <property type="match status" value="4"/>
</dbReference>
<feature type="repeat" description="ANK" evidence="3">
    <location>
        <begin position="345"/>
        <end position="377"/>
    </location>
</feature>
<evidence type="ECO:0000256" key="1">
    <source>
        <dbReference type="ARBA" id="ARBA00022737"/>
    </source>
</evidence>
<feature type="repeat" description="ANK" evidence="3">
    <location>
        <begin position="271"/>
        <end position="303"/>
    </location>
</feature>
<evidence type="ECO:0000313" key="4">
    <source>
        <dbReference type="EMBL" id="QDG54749.1"/>
    </source>
</evidence>
<feature type="repeat" description="ANK" evidence="3">
    <location>
        <begin position="312"/>
        <end position="344"/>
    </location>
</feature>
<dbReference type="SUPFAM" id="SSF48403">
    <property type="entry name" value="Ankyrin repeat"/>
    <property type="match status" value="1"/>
</dbReference>
<organism evidence="4 5">
    <name type="scientific">Persicimonas caeni</name>
    <dbReference type="NCBI Taxonomy" id="2292766"/>
    <lineage>
        <taxon>Bacteria</taxon>
        <taxon>Deltaproteobacteria</taxon>
        <taxon>Bradymonadales</taxon>
        <taxon>Bradymonadaceae</taxon>
        <taxon>Persicimonas</taxon>
    </lineage>
</organism>
<keyword evidence="1" id="KW-0677">Repeat</keyword>
<keyword evidence="5" id="KW-1185">Reference proteome</keyword>
<dbReference type="PROSITE" id="PS50088">
    <property type="entry name" value="ANK_REPEAT"/>
    <property type="match status" value="4"/>
</dbReference>
<dbReference type="Pfam" id="PF12796">
    <property type="entry name" value="Ank_2"/>
    <property type="match status" value="1"/>
</dbReference>
<dbReference type="InterPro" id="IPR002110">
    <property type="entry name" value="Ankyrin_rpt"/>
</dbReference>
<dbReference type="AlphaFoldDB" id="A0A4Y6Q2P3"/>
<name>A0A4Y6Q2P3_PERCE</name>
<accession>A0A4Y6Q2P3</accession>
<dbReference type="Proteomes" id="UP000315995">
    <property type="component" value="Chromosome"/>
</dbReference>
<sequence>MLRFLPRRTKLNLTKWEEAMEFSRDRVVRQARLHHALYSLSMMYFGINAGDWQESAEDGRYVFDNGMGEHFCLAWNDKALVGLAASDESQYYEAYLPEEEREPLERFEDLPDELRELGEYAAEAVEHLASAGLWCRGDECGMSQPMNTNWADGLEQLAGFGLDAREAMFGEVLTMPWSHDTSLSPAHCEVVLSWLDALDEGKRVSVSDADNLVLLEVPNDISVVTVESAQAAAEHLALMGVDWDVPVDELERRLAAGEEDHRAQVIEDVGEEAYALVEAAREGDVARVRKLLENGADINTRTVEGQWEYVPEGDTPLIQALKAEHHDVANLLLAAGADCHLANRFGQTALTWAVEGGDVSIVRQLLKRGADVNVAAQDGTTPLHIATRDGSLVLVELLVEEGADTTAAMWNGKTPADLAEMLGLDEILQLLTAQQG</sequence>
<reference evidence="4 5" key="1">
    <citation type="submission" date="2019-06" db="EMBL/GenBank/DDBJ databases">
        <title>Persicimonas caeni gen. nov., sp. nov., a predatory bacterium isolated from solar saltern.</title>
        <authorList>
            <person name="Wang S."/>
        </authorList>
    </citation>
    <scope>NUCLEOTIDE SEQUENCE [LARGE SCALE GENOMIC DNA]</scope>
    <source>
        <strain evidence="4 5">YN101</strain>
    </source>
</reference>
<dbReference type="EMBL" id="CP041186">
    <property type="protein sequence ID" value="QDG54749.1"/>
    <property type="molecule type" value="Genomic_DNA"/>
</dbReference>
<evidence type="ECO:0000313" key="5">
    <source>
        <dbReference type="Proteomes" id="UP000315995"/>
    </source>
</evidence>
<proteinExistence type="predicted"/>
<gene>
    <name evidence="4" type="ORF">FIV42_29585</name>
</gene>
<dbReference type="InterPro" id="IPR036770">
    <property type="entry name" value="Ankyrin_rpt-contain_sf"/>
</dbReference>
<keyword evidence="2 3" id="KW-0040">ANK repeat</keyword>
<evidence type="ECO:0000256" key="2">
    <source>
        <dbReference type="ARBA" id="ARBA00023043"/>
    </source>
</evidence>
<dbReference type="Pfam" id="PF00023">
    <property type="entry name" value="Ank"/>
    <property type="match status" value="1"/>
</dbReference>
<evidence type="ECO:0000256" key="3">
    <source>
        <dbReference type="PROSITE-ProRule" id="PRU00023"/>
    </source>
</evidence>
<dbReference type="SMART" id="SM00248">
    <property type="entry name" value="ANK"/>
    <property type="match status" value="4"/>
</dbReference>
<feature type="repeat" description="ANK" evidence="3">
    <location>
        <begin position="378"/>
        <end position="404"/>
    </location>
</feature>
<dbReference type="Gene3D" id="1.25.40.20">
    <property type="entry name" value="Ankyrin repeat-containing domain"/>
    <property type="match status" value="3"/>
</dbReference>